<sequence>MKLTVIAALCLVLLFHIHLSMAKKRLGLNLFKKTPKTKTNVDTKSKGKQQFNQGSYPQQPDRPGGNPYQGGYPHQPGNPAGSYPAAGYPAQGYPYGGGYGGYAGHGGYPGGHMNYNPNNKIPSPHYGGSFGYGAHGFGGGSPFSHSVQGMGVYPQDRSRGFGRSAAMAAAGGAMAGMALGYGLGRFPRPHFPFHNPQEEYYYNHYMYRRYGVRSTDTNDYGRDYRYSQPPQTYNSFMDSCMKRRDLLPVENRKPKLNPAAVTTTTITSTTQQLLHHILAAATQQRATAAQQGTPRPLHLQLKGLSMNLKPNLCLQFHRLSEKQLRMRTMMKIQSALWRSATQH</sequence>
<gene>
    <name evidence="3" type="ORF">PLEPLA_LOCUS34027</name>
</gene>
<dbReference type="SUPFAM" id="SSF54098">
    <property type="entry name" value="Prion-like"/>
    <property type="match status" value="1"/>
</dbReference>
<organism evidence="3 4">
    <name type="scientific">Pleuronectes platessa</name>
    <name type="common">European plaice</name>
    <dbReference type="NCBI Taxonomy" id="8262"/>
    <lineage>
        <taxon>Eukaryota</taxon>
        <taxon>Metazoa</taxon>
        <taxon>Chordata</taxon>
        <taxon>Craniata</taxon>
        <taxon>Vertebrata</taxon>
        <taxon>Euteleostomi</taxon>
        <taxon>Actinopterygii</taxon>
        <taxon>Neopterygii</taxon>
        <taxon>Teleostei</taxon>
        <taxon>Neoteleostei</taxon>
        <taxon>Acanthomorphata</taxon>
        <taxon>Carangaria</taxon>
        <taxon>Pleuronectiformes</taxon>
        <taxon>Pleuronectoidei</taxon>
        <taxon>Pleuronectidae</taxon>
        <taxon>Pleuronectes</taxon>
    </lineage>
</organism>
<accession>A0A9N7Z1J5</accession>
<evidence type="ECO:0000313" key="4">
    <source>
        <dbReference type="Proteomes" id="UP001153269"/>
    </source>
</evidence>
<feature type="region of interest" description="Disordered" evidence="1">
    <location>
        <begin position="36"/>
        <end position="83"/>
    </location>
</feature>
<reference evidence="3" key="1">
    <citation type="submission" date="2020-03" db="EMBL/GenBank/DDBJ databases">
        <authorList>
            <person name="Weist P."/>
        </authorList>
    </citation>
    <scope>NUCLEOTIDE SEQUENCE</scope>
</reference>
<feature type="signal peptide" evidence="2">
    <location>
        <begin position="1"/>
        <end position="22"/>
    </location>
</feature>
<dbReference type="Proteomes" id="UP001153269">
    <property type="component" value="Unassembled WGS sequence"/>
</dbReference>
<proteinExistence type="predicted"/>
<feature type="chain" id="PRO_5040444578" description="Prion protein" evidence="2">
    <location>
        <begin position="23"/>
        <end position="343"/>
    </location>
</feature>
<evidence type="ECO:0008006" key="5">
    <source>
        <dbReference type="Google" id="ProtNLM"/>
    </source>
</evidence>
<feature type="compositionally biased region" description="Polar residues" evidence="1">
    <location>
        <begin position="46"/>
        <end position="58"/>
    </location>
</feature>
<keyword evidence="4" id="KW-1185">Reference proteome</keyword>
<evidence type="ECO:0000256" key="2">
    <source>
        <dbReference type="SAM" id="SignalP"/>
    </source>
</evidence>
<dbReference type="InterPro" id="IPR036924">
    <property type="entry name" value="Prion/Doppel_b-ribbon_dom_sf"/>
</dbReference>
<comment type="caution">
    <text evidence="3">The sequence shown here is derived from an EMBL/GenBank/DDBJ whole genome shotgun (WGS) entry which is preliminary data.</text>
</comment>
<evidence type="ECO:0000313" key="3">
    <source>
        <dbReference type="EMBL" id="CAB1446296.1"/>
    </source>
</evidence>
<dbReference type="EMBL" id="CADEAL010003911">
    <property type="protein sequence ID" value="CAB1446296.1"/>
    <property type="molecule type" value="Genomic_DNA"/>
</dbReference>
<protein>
    <recommendedName>
        <fullName evidence="5">Prion protein</fullName>
    </recommendedName>
</protein>
<dbReference type="GO" id="GO:0016020">
    <property type="term" value="C:membrane"/>
    <property type="evidence" value="ECO:0007669"/>
    <property type="project" value="InterPro"/>
</dbReference>
<name>A0A9N7Z1J5_PLEPL</name>
<dbReference type="Gene3D" id="1.10.790.10">
    <property type="entry name" value="Prion/Doppel protein, beta-ribbon domain"/>
    <property type="match status" value="1"/>
</dbReference>
<dbReference type="GO" id="GO:0051260">
    <property type="term" value="P:protein homooligomerization"/>
    <property type="evidence" value="ECO:0007669"/>
    <property type="project" value="InterPro"/>
</dbReference>
<evidence type="ECO:0000256" key="1">
    <source>
        <dbReference type="SAM" id="MobiDB-lite"/>
    </source>
</evidence>
<keyword evidence="2" id="KW-0732">Signal</keyword>
<dbReference type="AlphaFoldDB" id="A0A9N7Z1J5"/>